<dbReference type="InterPro" id="IPR001626">
    <property type="entry name" value="ABC_TroCD"/>
</dbReference>
<dbReference type="InterPro" id="IPR037294">
    <property type="entry name" value="ABC_BtuC-like"/>
</dbReference>
<evidence type="ECO:0000256" key="5">
    <source>
        <dbReference type="ARBA" id="ARBA00023136"/>
    </source>
</evidence>
<dbReference type="AlphaFoldDB" id="A0A564U6E1"/>
<evidence type="ECO:0000313" key="8">
    <source>
        <dbReference type="EMBL" id="VUX15078.1"/>
    </source>
</evidence>
<proteinExistence type="inferred from homology"/>
<evidence type="ECO:0000256" key="3">
    <source>
        <dbReference type="ARBA" id="ARBA00022692"/>
    </source>
</evidence>
<feature type="transmembrane region" description="Helical" evidence="7">
    <location>
        <begin position="87"/>
        <end position="110"/>
    </location>
</feature>
<evidence type="ECO:0000313" key="9">
    <source>
        <dbReference type="Proteomes" id="UP000409147"/>
    </source>
</evidence>
<organism evidence="8 9">
    <name type="scientific">Blautia obeum</name>
    <dbReference type="NCBI Taxonomy" id="40520"/>
    <lineage>
        <taxon>Bacteria</taxon>
        <taxon>Bacillati</taxon>
        <taxon>Bacillota</taxon>
        <taxon>Clostridia</taxon>
        <taxon>Lachnospirales</taxon>
        <taxon>Lachnospiraceae</taxon>
        <taxon>Blautia</taxon>
    </lineage>
</organism>
<evidence type="ECO:0000256" key="2">
    <source>
        <dbReference type="ARBA" id="ARBA00008034"/>
    </source>
</evidence>
<name>A0A564U6E1_9FIRM</name>
<evidence type="ECO:0000256" key="1">
    <source>
        <dbReference type="ARBA" id="ARBA00004141"/>
    </source>
</evidence>
<reference evidence="8 9" key="1">
    <citation type="submission" date="2019-07" db="EMBL/GenBank/DDBJ databases">
        <authorList>
            <person name="Hibberd C M."/>
            <person name="Gehrig L. J."/>
            <person name="Chang H.-W."/>
            <person name="Venkatesh S."/>
        </authorList>
    </citation>
    <scope>NUCLEOTIDE SEQUENCE [LARGE SCALE GENOMIC DNA]</scope>
    <source>
        <strain evidence="8">Ruminococcus_obeum_SSTS_Bg7063</strain>
    </source>
</reference>
<feature type="transmembrane region" description="Helical" evidence="7">
    <location>
        <begin position="130"/>
        <end position="148"/>
    </location>
</feature>
<keyword evidence="4 7" id="KW-1133">Transmembrane helix</keyword>
<feature type="transmembrane region" description="Helical" evidence="7">
    <location>
        <begin position="12"/>
        <end position="32"/>
    </location>
</feature>
<evidence type="ECO:0000256" key="7">
    <source>
        <dbReference type="SAM" id="Phobius"/>
    </source>
</evidence>
<comment type="subcellular location">
    <subcellularLocation>
        <location evidence="6">Cell membrane</location>
        <topology evidence="6">Multi-pass membrane protein</topology>
    </subcellularLocation>
    <subcellularLocation>
        <location evidence="1">Membrane</location>
        <topology evidence="1">Multi-pass membrane protein</topology>
    </subcellularLocation>
</comment>
<dbReference type="RefSeq" id="WP_144369364.1">
    <property type="nucleotide sequence ID" value="NZ_CABHNB010000036.1"/>
</dbReference>
<keyword evidence="5 7" id="KW-0472">Membrane</keyword>
<keyword evidence="9" id="KW-1185">Reference proteome</keyword>
<dbReference type="GO" id="GO:0010043">
    <property type="term" value="P:response to zinc ion"/>
    <property type="evidence" value="ECO:0007669"/>
    <property type="project" value="TreeGrafter"/>
</dbReference>
<dbReference type="EMBL" id="CABHNB010000036">
    <property type="protein sequence ID" value="VUX15078.1"/>
    <property type="molecule type" value="Genomic_DNA"/>
</dbReference>
<sequence>MELLQYTFMQRAFLSGILLAVITPFIGITIVLKRMSMIGDALSHASLAGVAAGLILGINPVAGAGVVCVFAALGIEKIRKKLPRYSEMAIAIIMSAGIGLAGVLSGYVKSSANFNSFLFGSIVSVSREELLLICLISVIVFLVLARFYREFLYIAFDENAARISGVPVQKLNFMFTLLTALTVSVASRTVGTLIISSMLVVPIACGMQLGRSYFHTLIWAIVIAVITTVTGLTLSFYVGVKPGGAIVLLEVICFLFSVLYRSIRK</sequence>
<dbReference type="SUPFAM" id="SSF81345">
    <property type="entry name" value="ABC transporter involved in vitamin B12 uptake, BtuC"/>
    <property type="match status" value="1"/>
</dbReference>
<gene>
    <name evidence="8" type="primary">znuB_2</name>
    <name evidence="8" type="ORF">ROSSTS7063_02417</name>
</gene>
<feature type="transmembrane region" description="Helical" evidence="7">
    <location>
        <begin position="52"/>
        <end position="75"/>
    </location>
</feature>
<protein>
    <submittedName>
        <fullName evidence="8">High-affinity zinc uptake system membrane protein ZnuB</fullName>
    </submittedName>
</protein>
<evidence type="ECO:0000256" key="6">
    <source>
        <dbReference type="RuleBase" id="RU003943"/>
    </source>
</evidence>
<accession>A0A564U6E1</accession>
<dbReference type="CDD" id="cd06550">
    <property type="entry name" value="TM_ABC_iron-siderophores_like"/>
    <property type="match status" value="1"/>
</dbReference>
<keyword evidence="3 6" id="KW-0812">Transmembrane</keyword>
<keyword evidence="6" id="KW-0813">Transport</keyword>
<comment type="similarity">
    <text evidence="2 6">Belongs to the ABC-3 integral membrane protein family.</text>
</comment>
<dbReference type="GO" id="GO:0055085">
    <property type="term" value="P:transmembrane transport"/>
    <property type="evidence" value="ECO:0007669"/>
    <property type="project" value="InterPro"/>
</dbReference>
<dbReference type="PANTHER" id="PTHR30477">
    <property type="entry name" value="ABC-TRANSPORTER METAL-BINDING PROTEIN"/>
    <property type="match status" value="1"/>
</dbReference>
<dbReference type="Proteomes" id="UP000409147">
    <property type="component" value="Unassembled WGS sequence"/>
</dbReference>
<dbReference type="PANTHER" id="PTHR30477:SF0">
    <property type="entry name" value="METAL TRANSPORT SYSTEM MEMBRANE PROTEIN TM_0125-RELATED"/>
    <property type="match status" value="1"/>
</dbReference>
<dbReference type="Gene3D" id="1.10.3470.10">
    <property type="entry name" value="ABC transporter involved in vitamin B12 uptake, BtuC"/>
    <property type="match status" value="1"/>
</dbReference>
<feature type="transmembrane region" description="Helical" evidence="7">
    <location>
        <begin position="217"/>
        <end position="238"/>
    </location>
</feature>
<dbReference type="Pfam" id="PF00950">
    <property type="entry name" value="ABC-3"/>
    <property type="match status" value="1"/>
</dbReference>
<dbReference type="GO" id="GO:0043190">
    <property type="term" value="C:ATP-binding cassette (ABC) transporter complex"/>
    <property type="evidence" value="ECO:0007669"/>
    <property type="project" value="InterPro"/>
</dbReference>
<evidence type="ECO:0000256" key="4">
    <source>
        <dbReference type="ARBA" id="ARBA00022989"/>
    </source>
</evidence>
<feature type="transmembrane region" description="Helical" evidence="7">
    <location>
        <begin position="244"/>
        <end position="263"/>
    </location>
</feature>